<reference evidence="4" key="1">
    <citation type="submission" date="2019-08" db="EMBL/GenBank/DDBJ databases">
        <title>Genomic characterization of a novel candidate phylum (ARYD3) from a high temperature, high salinity tertiary oil reservoir in north central Oklahoma, USA.</title>
        <authorList>
            <person name="Youssef N.H."/>
            <person name="Yadav A."/>
            <person name="Elshahed M.S."/>
        </authorList>
    </citation>
    <scope>NUCLEOTIDE SEQUENCE [LARGE SCALE GENOMIC DNA]</scope>
    <source>
        <strain evidence="4">ARYD3</strain>
    </source>
</reference>
<sequence length="480" mass="56417">MKKLLFVLLSILLIFQLAEAEVEFSQKLYKELSKTKNKVPHIKIPDYTKFELENGMKIYFVEDDELPIIEVEGYIKGGRLQETKDIAGISGFMFDMMNTGTKNFNEQELQEYKNLHGVSFGFSVNNDYFKFGGNSLKSDSEYLISMISEILQNPKFDRKYHRRKIMQRYKYLSQNETQEIPLRNEHFYKNLYKDHPYSYSYNTDLLTDTTSSFQPEKLKKYYNRTIAPNSIVMGIYGDFDADKMKELVEAKFSSWKKKEIEYREPELKKPAVDGDIILVHKSDSTQAKIIMGYQFYDYSFKDRIDFLMANRVFGSGGFQSRLMRNLRSEYGYVYAVHSDTDYYKKGGEFTITTGVEPDKTYEVISNIKNEMNKIKNGKEKIKKQELVENINLYNGIFPKYYKTKDEVFSSVLYNLEIRDRGANYLNDFINDYNNITVEKAQQAFEKHTYPAKFFTVIVGNKEDILPSLKKHDLEIKVIND</sequence>
<gene>
    <name evidence="4" type="ORF">FXF47_06440</name>
</gene>
<dbReference type="Pfam" id="PF05193">
    <property type="entry name" value="Peptidase_M16_C"/>
    <property type="match status" value="1"/>
</dbReference>
<dbReference type="SUPFAM" id="SSF63411">
    <property type="entry name" value="LuxS/MPP-like metallohydrolase"/>
    <property type="match status" value="2"/>
</dbReference>
<proteinExistence type="predicted"/>
<evidence type="ECO:0000256" key="1">
    <source>
        <dbReference type="SAM" id="SignalP"/>
    </source>
</evidence>
<dbReference type="Gene3D" id="3.30.830.10">
    <property type="entry name" value="Metalloenzyme, LuxS/M16 peptidase-like"/>
    <property type="match status" value="2"/>
</dbReference>
<dbReference type="EMBL" id="VSIX01000058">
    <property type="protein sequence ID" value="TYB31068.1"/>
    <property type="molecule type" value="Genomic_DNA"/>
</dbReference>
<dbReference type="InterPro" id="IPR011249">
    <property type="entry name" value="Metalloenz_LuxS/M16"/>
</dbReference>
<dbReference type="Pfam" id="PF00675">
    <property type="entry name" value="Peptidase_M16"/>
    <property type="match status" value="1"/>
</dbReference>
<dbReference type="InterPro" id="IPR050361">
    <property type="entry name" value="MPP/UQCRC_Complex"/>
</dbReference>
<evidence type="ECO:0000313" key="5">
    <source>
        <dbReference type="Proteomes" id="UP000324143"/>
    </source>
</evidence>
<dbReference type="GO" id="GO:0046872">
    <property type="term" value="F:metal ion binding"/>
    <property type="evidence" value="ECO:0007669"/>
    <property type="project" value="InterPro"/>
</dbReference>
<accession>A0A5D0MIK5</accession>
<keyword evidence="5" id="KW-1185">Reference proteome</keyword>
<dbReference type="InterPro" id="IPR007863">
    <property type="entry name" value="Peptidase_M16_C"/>
</dbReference>
<feature type="chain" id="PRO_5023140825" evidence="1">
    <location>
        <begin position="21"/>
        <end position="480"/>
    </location>
</feature>
<protein>
    <submittedName>
        <fullName evidence="4">Insulinase family protein</fullName>
    </submittedName>
</protein>
<evidence type="ECO:0000259" key="2">
    <source>
        <dbReference type="Pfam" id="PF00675"/>
    </source>
</evidence>
<organism evidence="4 5">
    <name type="scientific">Candidatus Mcinerneyibacterium aminivorans</name>
    <dbReference type="NCBI Taxonomy" id="2703815"/>
    <lineage>
        <taxon>Bacteria</taxon>
        <taxon>Candidatus Macinerneyibacteriota</taxon>
        <taxon>Candidatus Mcinerneyibacteria</taxon>
        <taxon>Candidatus Mcinerneyibacteriales</taxon>
        <taxon>Candidatus Mcinerneyibacteriaceae</taxon>
        <taxon>Candidatus Mcinerneyibacterium</taxon>
    </lineage>
</organism>
<evidence type="ECO:0000313" key="4">
    <source>
        <dbReference type="EMBL" id="TYB31068.1"/>
    </source>
</evidence>
<dbReference type="PANTHER" id="PTHR11851">
    <property type="entry name" value="METALLOPROTEASE"/>
    <property type="match status" value="1"/>
</dbReference>
<comment type="caution">
    <text evidence="4">The sequence shown here is derived from an EMBL/GenBank/DDBJ whole genome shotgun (WGS) entry which is preliminary data.</text>
</comment>
<dbReference type="PANTHER" id="PTHR11851:SF224">
    <property type="entry name" value="PROCESSING PROTEASE"/>
    <property type="match status" value="1"/>
</dbReference>
<dbReference type="InterPro" id="IPR011765">
    <property type="entry name" value="Pept_M16_N"/>
</dbReference>
<dbReference type="AlphaFoldDB" id="A0A5D0MIK5"/>
<name>A0A5D0MIK5_9BACT</name>
<dbReference type="Proteomes" id="UP000324143">
    <property type="component" value="Unassembled WGS sequence"/>
</dbReference>
<feature type="signal peptide" evidence="1">
    <location>
        <begin position="1"/>
        <end position="20"/>
    </location>
</feature>
<evidence type="ECO:0000259" key="3">
    <source>
        <dbReference type="Pfam" id="PF05193"/>
    </source>
</evidence>
<feature type="domain" description="Peptidase M16 N-terminal" evidence="2">
    <location>
        <begin position="74"/>
        <end position="200"/>
    </location>
</feature>
<keyword evidence="1" id="KW-0732">Signal</keyword>
<feature type="domain" description="Peptidase M16 C-terminal" evidence="3">
    <location>
        <begin position="213"/>
        <end position="388"/>
    </location>
</feature>